<evidence type="ECO:0000313" key="2">
    <source>
        <dbReference type="Proteomes" id="UP001140453"/>
    </source>
</evidence>
<dbReference type="AlphaFoldDB" id="A0A9W9CS19"/>
<protein>
    <submittedName>
        <fullName evidence="1">Uncharacterized protein</fullName>
    </submittedName>
</protein>
<reference evidence="1" key="1">
    <citation type="submission" date="2022-10" db="EMBL/GenBank/DDBJ databases">
        <title>Tapping the CABI collections for fungal endophytes: first genome assemblies for Collariella, Neodidymelliopsis, Ascochyta clinopodiicola, Didymella pomorum, Didymosphaeria variabile, Neocosmospora piperis and Neocucurbitaria cava.</title>
        <authorList>
            <person name="Hill R."/>
        </authorList>
    </citation>
    <scope>NUCLEOTIDE SEQUENCE</scope>
    <source>
        <strain evidence="1">IMI 355082</strain>
    </source>
</reference>
<organism evidence="1 2">
    <name type="scientific">Gnomoniopsis smithogilvyi</name>
    <dbReference type="NCBI Taxonomy" id="1191159"/>
    <lineage>
        <taxon>Eukaryota</taxon>
        <taxon>Fungi</taxon>
        <taxon>Dikarya</taxon>
        <taxon>Ascomycota</taxon>
        <taxon>Pezizomycotina</taxon>
        <taxon>Sordariomycetes</taxon>
        <taxon>Sordariomycetidae</taxon>
        <taxon>Diaporthales</taxon>
        <taxon>Gnomoniaceae</taxon>
        <taxon>Gnomoniopsis</taxon>
    </lineage>
</organism>
<name>A0A9W9CS19_9PEZI</name>
<dbReference type="Proteomes" id="UP001140453">
    <property type="component" value="Unassembled WGS sequence"/>
</dbReference>
<proteinExistence type="predicted"/>
<keyword evidence="2" id="KW-1185">Reference proteome</keyword>
<accession>A0A9W9CS19</accession>
<evidence type="ECO:0000313" key="1">
    <source>
        <dbReference type="EMBL" id="KAJ4385599.1"/>
    </source>
</evidence>
<dbReference type="EMBL" id="JAPEVB010000007">
    <property type="protein sequence ID" value="KAJ4385599.1"/>
    <property type="molecule type" value="Genomic_DNA"/>
</dbReference>
<sequence length="271" mass="30748">METSVESEFGGATVLSTLSNSRMNVLANQVPPARRDNDENANHGPISDMISPAEQVSDFFVRRPRTVNDIVRAILRGSYDFVTAMLDVSEISLNLLGGASWNSTLTKLLVCDFGWIITEVVDRDYDGDPRLVVIARPSRAVEERARARSKARRARGIEPPMPRTYYEQQVNYFLSRAGLDDILYELRTAPSVVVDVILEHLKRIAKSELLPYWHPLIRMLLDKFDWNMVGGSVYADIKVAPPSIPNRRRRDERRPPAFREARQALRATVVQ</sequence>
<comment type="caution">
    <text evidence="1">The sequence shown here is derived from an EMBL/GenBank/DDBJ whole genome shotgun (WGS) entry which is preliminary data.</text>
</comment>
<dbReference type="OrthoDB" id="10523665at2759"/>
<gene>
    <name evidence="1" type="ORF">N0V93_010028</name>
</gene>